<gene>
    <name evidence="15" type="ORF">FH972_004534</name>
</gene>
<dbReference type="EC" id="2.4.1.-" evidence="13"/>
<dbReference type="EMBL" id="CM017322">
    <property type="protein sequence ID" value="KAE8007983.1"/>
    <property type="molecule type" value="Genomic_DNA"/>
</dbReference>
<evidence type="ECO:0000256" key="11">
    <source>
        <dbReference type="ARBA" id="ARBA00023180"/>
    </source>
</evidence>
<keyword evidence="16" id="KW-1185">Reference proteome</keyword>
<evidence type="ECO:0000313" key="15">
    <source>
        <dbReference type="EMBL" id="KAE8007983.1"/>
    </source>
</evidence>
<keyword evidence="9 13" id="KW-0333">Golgi apparatus</keyword>
<accession>A0A5N6QP60</accession>
<keyword evidence="10" id="KW-0472">Membrane</keyword>
<keyword evidence="11" id="KW-0325">Glycoprotein</keyword>
<dbReference type="InterPro" id="IPR038577">
    <property type="entry name" value="GT10-like_C_sf"/>
</dbReference>
<evidence type="ECO:0000256" key="7">
    <source>
        <dbReference type="ARBA" id="ARBA00022968"/>
    </source>
</evidence>
<comment type="pathway">
    <text evidence="2">Protein modification; protein glycosylation.</text>
</comment>
<evidence type="ECO:0000256" key="5">
    <source>
        <dbReference type="ARBA" id="ARBA00022679"/>
    </source>
</evidence>
<dbReference type="GO" id="GO:0071555">
    <property type="term" value="P:cell wall organization"/>
    <property type="evidence" value="ECO:0007669"/>
    <property type="project" value="UniProtKB-KW"/>
</dbReference>
<dbReference type="PANTHER" id="PTHR11929:SF220">
    <property type="entry name" value="FUCOSYLTRANSFERASE"/>
    <property type="match status" value="1"/>
</dbReference>
<dbReference type="PANTHER" id="PTHR11929">
    <property type="entry name" value="ALPHA- 1,3 -FUCOSYLTRANSFERASE"/>
    <property type="match status" value="1"/>
</dbReference>
<feature type="domain" description="Fucosyltransferase C-terminal" evidence="14">
    <location>
        <begin position="283"/>
        <end position="449"/>
    </location>
</feature>
<comment type="similarity">
    <text evidence="3 13">Belongs to the glycosyltransferase 10 family.</text>
</comment>
<evidence type="ECO:0000256" key="13">
    <source>
        <dbReference type="RuleBase" id="RU003832"/>
    </source>
</evidence>
<protein>
    <recommendedName>
        <fullName evidence="13">Fucosyltransferase</fullName>
        <ecNumber evidence="13">2.4.1.-</ecNumber>
    </recommendedName>
</protein>
<dbReference type="InterPro" id="IPR055270">
    <property type="entry name" value="Glyco_tran_10_C"/>
</dbReference>
<proteinExistence type="inferred from homology"/>
<dbReference type="AlphaFoldDB" id="A0A5N6QP60"/>
<keyword evidence="6 13" id="KW-0812">Transmembrane</keyword>
<dbReference type="FunFam" id="3.40.50.11660:FF:000005">
    <property type="entry name" value="Glycoprotein 3-alpha-L-fucosyltransferase A"/>
    <property type="match status" value="1"/>
</dbReference>
<dbReference type="GO" id="GO:0008417">
    <property type="term" value="F:fucosyltransferase activity"/>
    <property type="evidence" value="ECO:0007669"/>
    <property type="project" value="InterPro"/>
</dbReference>
<dbReference type="OrthoDB" id="427096at2759"/>
<comment type="subcellular location">
    <subcellularLocation>
        <location evidence="1 13">Golgi apparatus</location>
        <location evidence="1 13">Golgi stack membrane</location>
        <topology evidence="1 13">Single-pass type II membrane protein</topology>
    </subcellularLocation>
</comment>
<keyword evidence="5 13" id="KW-0808">Transferase</keyword>
<keyword evidence="8" id="KW-1133">Transmembrane helix</keyword>
<sequence>MVGDPIFLTFVGDPIQAKQPRELPTNTFGLRAPIFPSFSYVFSPTFLGKREGKSHPKESREEGFHLMGVLSNLRGSKTGTTTATQDGLPNSNGFSSMPKKKWSNLMPLLVALVVVAEIALLGRLDMAKNAALVDSWADLFYRSPPQDDFPLESLASDRVSEPESCEEWLEREDAVVYSRDFGKDPVLVSGAEKEWNSCSVGCQFGSNPSKVPDAAFGLAQTTGTACVHRSMESSQYYSENNIALARRRGYNIVMTTSLSSDVPVGYFSWAEYDIMAPVQPKTENALAAAFISNCGARNFRLQALEALEKTKIKIDSYGGCHRNHDGRVDKVEALKRYKFSLAFENSNEEDYVTEKFFQSLVAGSVPVVVGAPNILDFAPSPSSILHIRELGDVESVAKTMKHLAENPEAYNQSLRWKYEGPSDSFKALVDMAAVHSSCRLCVHLATMIQEKEEQSPGFKKRPCKCTRGSETVYHLYVRERGRFETESIFLRSGNVTLEALESAVLSKFNSLKHVPIWKAERPESIRGGDELKVYRIYPVGMTQRQALYTFRFEGDGGFRSHLESNPCAKFEVIFV</sequence>
<evidence type="ECO:0000256" key="12">
    <source>
        <dbReference type="ARBA" id="ARBA00023316"/>
    </source>
</evidence>
<keyword evidence="7" id="KW-0735">Signal-anchor</keyword>
<dbReference type="Pfam" id="PF00852">
    <property type="entry name" value="Glyco_transf_10"/>
    <property type="match status" value="1"/>
</dbReference>
<organism evidence="15 16">
    <name type="scientific">Carpinus fangiana</name>
    <dbReference type="NCBI Taxonomy" id="176857"/>
    <lineage>
        <taxon>Eukaryota</taxon>
        <taxon>Viridiplantae</taxon>
        <taxon>Streptophyta</taxon>
        <taxon>Embryophyta</taxon>
        <taxon>Tracheophyta</taxon>
        <taxon>Spermatophyta</taxon>
        <taxon>Magnoliopsida</taxon>
        <taxon>eudicotyledons</taxon>
        <taxon>Gunneridae</taxon>
        <taxon>Pentapetalae</taxon>
        <taxon>rosids</taxon>
        <taxon>fabids</taxon>
        <taxon>Fagales</taxon>
        <taxon>Betulaceae</taxon>
        <taxon>Carpinus</taxon>
    </lineage>
</organism>
<dbReference type="InterPro" id="IPR001503">
    <property type="entry name" value="Glyco_trans_10"/>
</dbReference>
<evidence type="ECO:0000256" key="8">
    <source>
        <dbReference type="ARBA" id="ARBA00022989"/>
    </source>
</evidence>
<evidence type="ECO:0000259" key="14">
    <source>
        <dbReference type="Pfam" id="PF00852"/>
    </source>
</evidence>
<dbReference type="GO" id="GO:0032580">
    <property type="term" value="C:Golgi cisterna membrane"/>
    <property type="evidence" value="ECO:0007669"/>
    <property type="project" value="UniProtKB-SubCell"/>
</dbReference>
<dbReference type="Proteomes" id="UP000327013">
    <property type="component" value="Chromosome 2"/>
</dbReference>
<dbReference type="Gene3D" id="3.40.50.11660">
    <property type="entry name" value="Glycosyl transferase family 10, C-terminal domain"/>
    <property type="match status" value="1"/>
</dbReference>
<reference evidence="15 16" key="1">
    <citation type="submission" date="2019-06" db="EMBL/GenBank/DDBJ databases">
        <title>A chromosomal-level reference genome of Carpinus fangiana (Coryloideae, Betulaceae).</title>
        <authorList>
            <person name="Yang X."/>
            <person name="Wang Z."/>
            <person name="Zhang L."/>
            <person name="Hao G."/>
            <person name="Liu J."/>
            <person name="Yang Y."/>
        </authorList>
    </citation>
    <scope>NUCLEOTIDE SEQUENCE [LARGE SCALE GENOMIC DNA]</scope>
    <source>
        <strain evidence="15">Cfa_2016G</strain>
        <tissue evidence="15">Leaf</tissue>
    </source>
</reference>
<dbReference type="SUPFAM" id="SSF53756">
    <property type="entry name" value="UDP-Glycosyltransferase/glycogen phosphorylase"/>
    <property type="match status" value="1"/>
</dbReference>
<evidence type="ECO:0000313" key="16">
    <source>
        <dbReference type="Proteomes" id="UP000327013"/>
    </source>
</evidence>
<evidence type="ECO:0000256" key="1">
    <source>
        <dbReference type="ARBA" id="ARBA00004447"/>
    </source>
</evidence>
<evidence type="ECO:0000256" key="2">
    <source>
        <dbReference type="ARBA" id="ARBA00004922"/>
    </source>
</evidence>
<evidence type="ECO:0000256" key="6">
    <source>
        <dbReference type="ARBA" id="ARBA00022692"/>
    </source>
</evidence>
<evidence type="ECO:0000256" key="4">
    <source>
        <dbReference type="ARBA" id="ARBA00022676"/>
    </source>
</evidence>
<dbReference type="UniPathway" id="UPA00378"/>
<evidence type="ECO:0000256" key="10">
    <source>
        <dbReference type="ARBA" id="ARBA00023136"/>
    </source>
</evidence>
<keyword evidence="12" id="KW-0961">Cell wall biogenesis/degradation</keyword>
<evidence type="ECO:0000256" key="3">
    <source>
        <dbReference type="ARBA" id="ARBA00008919"/>
    </source>
</evidence>
<keyword evidence="4 13" id="KW-0328">Glycosyltransferase</keyword>
<evidence type="ECO:0000256" key="9">
    <source>
        <dbReference type="ARBA" id="ARBA00023034"/>
    </source>
</evidence>
<name>A0A5N6QP60_9ROSI</name>